<dbReference type="RefSeq" id="WP_157753392.1">
    <property type="nucleotide sequence ID" value="NZ_JAWLKI010000001.1"/>
</dbReference>
<evidence type="ECO:0000313" key="3">
    <source>
        <dbReference type="EMBL" id="MDV6306041.1"/>
    </source>
</evidence>
<organism evidence="3 4">
    <name type="scientific">Gordonia amicalis</name>
    <dbReference type="NCBI Taxonomy" id="89053"/>
    <lineage>
        <taxon>Bacteria</taxon>
        <taxon>Bacillati</taxon>
        <taxon>Actinomycetota</taxon>
        <taxon>Actinomycetes</taxon>
        <taxon>Mycobacteriales</taxon>
        <taxon>Gordoniaceae</taxon>
        <taxon>Gordonia</taxon>
    </lineage>
</organism>
<dbReference type="EMBL" id="JAWLKI010000001">
    <property type="protein sequence ID" value="MDV6306041.1"/>
    <property type="molecule type" value="Genomic_DNA"/>
</dbReference>
<dbReference type="Proteomes" id="UP001185779">
    <property type="component" value="Unassembled WGS sequence"/>
</dbReference>
<name>A0ABU4D9H4_9ACTN</name>
<comment type="caution">
    <text evidence="3">The sequence shown here is derived from an EMBL/GenBank/DDBJ whole genome shotgun (WGS) entry which is preliminary data.</text>
</comment>
<feature type="transmembrane region" description="Helical" evidence="2">
    <location>
        <begin position="41"/>
        <end position="61"/>
    </location>
</feature>
<feature type="compositionally biased region" description="Basic and acidic residues" evidence="1">
    <location>
        <begin position="188"/>
        <end position="205"/>
    </location>
</feature>
<keyword evidence="4" id="KW-1185">Reference proteome</keyword>
<keyword evidence="2" id="KW-0472">Membrane</keyword>
<evidence type="ECO:0000256" key="2">
    <source>
        <dbReference type="SAM" id="Phobius"/>
    </source>
</evidence>
<accession>A0ABU4D9H4</accession>
<proteinExistence type="predicted"/>
<evidence type="ECO:0000313" key="4">
    <source>
        <dbReference type="Proteomes" id="UP001185779"/>
    </source>
</evidence>
<gene>
    <name evidence="3" type="ORF">R3P94_01555</name>
</gene>
<sequence length="239" mass="26692">MTDKLVPPYNRRHAAAVAGTTAGAALAIVTAWQLGADMGTFPSWLTLLAAVGAFASVFLAWRTLVANRENRREDEVLLARLLTPRLVTSYPDDRIVVTVTLRNASHLPFHQIVIEGVTYGDTGCQQTESQRQHERAAPERMYLPAGKDFDSVWVVPDPNTPFDDQDTQVLFRYLDGNGRRWRRYTFTEPERIQPKPSSTDDKEHFNTAMRARKPDGGGVLESGTELLPLPWTSSARSPT</sequence>
<keyword evidence="2" id="KW-1133">Transmembrane helix</keyword>
<reference evidence="3 4" key="1">
    <citation type="submission" date="2023-10" db="EMBL/GenBank/DDBJ databases">
        <title>Development of a sustainable strategy for remediation of hydrocarbon-contaminated territories based on the waste exchange concept.</title>
        <authorList>
            <person name="Krivoruchko A."/>
        </authorList>
    </citation>
    <scope>NUCLEOTIDE SEQUENCE [LARGE SCALE GENOMIC DNA]</scope>
    <source>
        <strain evidence="3 4">IEGM 1266</strain>
    </source>
</reference>
<feature type="region of interest" description="Disordered" evidence="1">
    <location>
        <begin position="187"/>
        <end position="239"/>
    </location>
</feature>
<evidence type="ECO:0008006" key="5">
    <source>
        <dbReference type="Google" id="ProtNLM"/>
    </source>
</evidence>
<evidence type="ECO:0000256" key="1">
    <source>
        <dbReference type="SAM" id="MobiDB-lite"/>
    </source>
</evidence>
<keyword evidence="2" id="KW-0812">Transmembrane</keyword>
<protein>
    <recommendedName>
        <fullName evidence="5">DUF58 domain-containing protein</fullName>
    </recommendedName>
</protein>
<feature type="transmembrane region" description="Helical" evidence="2">
    <location>
        <begin position="14"/>
        <end position="35"/>
    </location>
</feature>